<name>A0A0F9IP43_9ZZZZ</name>
<keyword evidence="1" id="KW-0175">Coiled coil</keyword>
<evidence type="ECO:0000256" key="1">
    <source>
        <dbReference type="SAM" id="Coils"/>
    </source>
</evidence>
<accession>A0A0F9IP43</accession>
<gene>
    <name evidence="2" type="ORF">LCGC14_1555280</name>
</gene>
<feature type="coiled-coil region" evidence="1">
    <location>
        <begin position="244"/>
        <end position="271"/>
    </location>
</feature>
<comment type="caution">
    <text evidence="2">The sequence shown here is derived from an EMBL/GenBank/DDBJ whole genome shotgun (WGS) entry which is preliminary data.</text>
</comment>
<sequence>MAVDPSKPFSRKSWNEDIIREVNELCENPDAGCDPLPTLDEAEPDHIWTKPDVTEVQDKLVEICPDNVFDEMNTPQLWHYDDIIVPIEEAIQRGWCNCEPTDTEYNFGYFPQKGYEAANRERNASPNVDTAPSGCGGTETRTYHSPYYPVPPENEALNDVRVDARNSIYFTLKGGYSNAVYLVFTAEDVVEEIEDEITTLEGQIASIEDGITDKEAEITGATTLRDYYCAEGPPSECTTYTALVITLEGELTDLEDDLQVKESELVVKEIELEAAESYLQSRVEARDLVREEFDAEAQIMWAAYQSMELQWAEDIQPARDLFPEMDEPWGDYWEDTRNKVPGKWYFYLDKHNDGLSVRTMIGDFSPGGFPYYIGPATELITYVPNTCRYYESTFHSDCICPWQIPDQGTEVCDREDTVWWKFVPGFLDASCANVSEDDWALAFKVKHSPDYTRPSPE</sequence>
<dbReference type="EMBL" id="LAZR01011944">
    <property type="protein sequence ID" value="KKM51701.1"/>
    <property type="molecule type" value="Genomic_DNA"/>
</dbReference>
<protein>
    <submittedName>
        <fullName evidence="2">Uncharacterized protein</fullName>
    </submittedName>
</protein>
<reference evidence="2" key="1">
    <citation type="journal article" date="2015" name="Nature">
        <title>Complex archaea that bridge the gap between prokaryotes and eukaryotes.</title>
        <authorList>
            <person name="Spang A."/>
            <person name="Saw J.H."/>
            <person name="Jorgensen S.L."/>
            <person name="Zaremba-Niedzwiedzka K."/>
            <person name="Martijn J."/>
            <person name="Lind A.E."/>
            <person name="van Eijk R."/>
            <person name="Schleper C."/>
            <person name="Guy L."/>
            <person name="Ettema T.J."/>
        </authorList>
    </citation>
    <scope>NUCLEOTIDE SEQUENCE</scope>
</reference>
<evidence type="ECO:0000313" key="2">
    <source>
        <dbReference type="EMBL" id="KKM51701.1"/>
    </source>
</evidence>
<feature type="coiled-coil region" evidence="1">
    <location>
        <begin position="183"/>
        <end position="210"/>
    </location>
</feature>
<dbReference type="AlphaFoldDB" id="A0A0F9IP43"/>
<proteinExistence type="predicted"/>
<organism evidence="2">
    <name type="scientific">marine sediment metagenome</name>
    <dbReference type="NCBI Taxonomy" id="412755"/>
    <lineage>
        <taxon>unclassified sequences</taxon>
        <taxon>metagenomes</taxon>
        <taxon>ecological metagenomes</taxon>
    </lineage>
</organism>